<sequence>MTTTQSRDIDYLDHAVILTTDLDGLAARYADLGFTLGPYSAHLLAPESGAEPIASNTANRCVLFGETYLELLGIVDESAPDPWRVGPVAAQREGLRGLVFGCGDADVVARRLESRHLAAGGVLALEREVDTVDGPRTMAARSVHATHRSGGWLGVAQQLTPRYLHQPRYLTHANGARGLDSVVLVVEDERLADEVRCYTELLDLAPRVDSGRHHFDLRAGRVELVAASAFTGDLPGGSHAGLPSFAVARIAVADPAYARELVHGNGIRTHDRPGGFAVDAVDAFGVHLEFVA</sequence>
<evidence type="ECO:0000259" key="1">
    <source>
        <dbReference type="Pfam" id="PF13468"/>
    </source>
</evidence>
<dbReference type="STRING" id="1415166.NONO_c29610"/>
<proteinExistence type="predicted"/>
<dbReference type="InterPro" id="IPR025870">
    <property type="entry name" value="Glyoxalase-like_dom"/>
</dbReference>
<organism evidence="2 3">
    <name type="scientific">Nocardia nova SH22a</name>
    <dbReference type="NCBI Taxonomy" id="1415166"/>
    <lineage>
        <taxon>Bacteria</taxon>
        <taxon>Bacillati</taxon>
        <taxon>Actinomycetota</taxon>
        <taxon>Actinomycetes</taxon>
        <taxon>Mycobacteriales</taxon>
        <taxon>Nocardiaceae</taxon>
        <taxon>Nocardia</taxon>
    </lineage>
</organism>
<dbReference type="Pfam" id="PF13468">
    <property type="entry name" value="Glyoxalase_3"/>
    <property type="match status" value="1"/>
</dbReference>
<dbReference type="SUPFAM" id="SSF54593">
    <property type="entry name" value="Glyoxalase/Bleomycin resistance protein/Dihydroxybiphenyl dioxygenase"/>
    <property type="match status" value="2"/>
</dbReference>
<dbReference type="Gene3D" id="3.10.180.10">
    <property type="entry name" value="2,3-Dihydroxybiphenyl 1,2-Dioxygenase, domain 1"/>
    <property type="match status" value="1"/>
</dbReference>
<evidence type="ECO:0000313" key="3">
    <source>
        <dbReference type="Proteomes" id="UP000019150"/>
    </source>
</evidence>
<keyword evidence="3" id="KW-1185">Reference proteome</keyword>
<dbReference type="HOGENOM" id="CLU_072991_1_0_11"/>
<dbReference type="PANTHER" id="PTHR40265:SF1">
    <property type="entry name" value="GLYOXALASE-LIKE DOMAIN-CONTAINING PROTEIN"/>
    <property type="match status" value="1"/>
</dbReference>
<dbReference type="PANTHER" id="PTHR40265">
    <property type="entry name" value="BLL2707 PROTEIN"/>
    <property type="match status" value="1"/>
</dbReference>
<dbReference type="InterPro" id="IPR029068">
    <property type="entry name" value="Glyas_Bleomycin-R_OHBP_Dase"/>
</dbReference>
<evidence type="ECO:0000313" key="2">
    <source>
        <dbReference type="EMBL" id="AHH17750.1"/>
    </source>
</evidence>
<feature type="domain" description="Glyoxalase-like" evidence="1">
    <location>
        <begin position="12"/>
        <end position="193"/>
    </location>
</feature>
<dbReference type="PATRIC" id="fig|1415166.3.peg.3034"/>
<dbReference type="AlphaFoldDB" id="W5TEI2"/>
<gene>
    <name evidence="2" type="ORF">NONO_c29610</name>
</gene>
<dbReference type="Proteomes" id="UP000019150">
    <property type="component" value="Chromosome"/>
</dbReference>
<dbReference type="OrthoDB" id="4152030at2"/>
<dbReference type="EMBL" id="CP006850">
    <property type="protein sequence ID" value="AHH17750.1"/>
    <property type="molecule type" value="Genomic_DNA"/>
</dbReference>
<dbReference type="eggNOG" id="COG0346">
    <property type="taxonomic scope" value="Bacteria"/>
</dbReference>
<dbReference type="KEGG" id="nno:NONO_c29610"/>
<protein>
    <submittedName>
        <fullName evidence="2">Glyoxalase-like domain-containing protein</fullName>
    </submittedName>
</protein>
<name>W5TEI2_9NOCA</name>
<accession>W5TEI2</accession>
<dbReference type="RefSeq" id="WP_025349210.1">
    <property type="nucleotide sequence ID" value="NZ_CP006850.1"/>
</dbReference>
<reference evidence="2 3" key="1">
    <citation type="journal article" date="2014" name="Appl. Environ. Microbiol.">
        <title>Insights into the Microbial Degradation of Rubber and Gutta-Percha by Analysis of the Complete Genome of Nocardia nova SH22a.</title>
        <authorList>
            <person name="Luo Q."/>
            <person name="Hiessl S."/>
            <person name="Poehlein A."/>
            <person name="Daniel R."/>
            <person name="Steinbuchel A."/>
        </authorList>
    </citation>
    <scope>NUCLEOTIDE SEQUENCE [LARGE SCALE GENOMIC DNA]</scope>
    <source>
        <strain evidence="2">SH22a</strain>
    </source>
</reference>